<dbReference type="RefSeq" id="WP_154253016.1">
    <property type="nucleotide sequence ID" value="NZ_WKQF01000017.1"/>
</dbReference>
<evidence type="ECO:0000313" key="3">
    <source>
        <dbReference type="EMBL" id="MSC81459.1"/>
    </source>
</evidence>
<feature type="region of interest" description="Disordered" evidence="1">
    <location>
        <begin position="1"/>
        <end position="31"/>
    </location>
</feature>
<protein>
    <submittedName>
        <fullName evidence="2">Uncharacterized protein</fullName>
    </submittedName>
</protein>
<dbReference type="Proteomes" id="UP000477010">
    <property type="component" value="Unassembled WGS sequence"/>
</dbReference>
<name>A0A6G2A1Z0_9FIRM</name>
<evidence type="ECO:0000313" key="4">
    <source>
        <dbReference type="Proteomes" id="UP000477010"/>
    </source>
</evidence>
<sequence>MTPKENQKSASDFDALEPRKRGCSPLLTPKKWATPEKTEDSRLFGVKII</sequence>
<evidence type="ECO:0000313" key="2">
    <source>
        <dbReference type="EMBL" id="MSC69770.1"/>
    </source>
</evidence>
<dbReference type="AlphaFoldDB" id="A0A6G2A1Z0"/>
<gene>
    <name evidence="2" type="ORF">GKD79_12935</name>
    <name evidence="3" type="ORF">GKD85_11710</name>
</gene>
<evidence type="ECO:0000256" key="1">
    <source>
        <dbReference type="SAM" id="MobiDB-lite"/>
    </source>
</evidence>
<proteinExistence type="predicted"/>
<accession>A0A6G2A1Z0</accession>
<comment type="caution">
    <text evidence="2">The sequence shown here is derived from an EMBL/GenBank/DDBJ whole genome shotgun (WGS) entry which is preliminary data.</text>
</comment>
<organism evidence="2">
    <name type="scientific">Faecalibacterium prausnitzii</name>
    <dbReference type="NCBI Taxonomy" id="853"/>
    <lineage>
        <taxon>Bacteria</taxon>
        <taxon>Bacillati</taxon>
        <taxon>Bacillota</taxon>
        <taxon>Clostridia</taxon>
        <taxon>Eubacteriales</taxon>
        <taxon>Oscillospiraceae</taxon>
        <taxon>Faecalibacterium</taxon>
    </lineage>
</organism>
<dbReference type="EMBL" id="WKQG01000018">
    <property type="protein sequence ID" value="MSC69770.1"/>
    <property type="molecule type" value="Genomic_DNA"/>
</dbReference>
<reference evidence="2 4" key="1">
    <citation type="journal article" date="2019" name="Nat. Med.">
        <title>A library of human gut bacterial isolates paired with longitudinal multiomics data enables mechanistic microbiome research.</title>
        <authorList>
            <person name="Poyet M."/>
            <person name="Groussin M."/>
            <person name="Gibbons S.M."/>
            <person name="Avila-Pacheco J."/>
            <person name="Jiang X."/>
            <person name="Kearney S.M."/>
            <person name="Perrotta A.R."/>
            <person name="Berdy B."/>
            <person name="Zhao S."/>
            <person name="Lieberman T.D."/>
            <person name="Swanson P.K."/>
            <person name="Smith M."/>
            <person name="Roesemann S."/>
            <person name="Alexander J.E."/>
            <person name="Rich S.A."/>
            <person name="Livny J."/>
            <person name="Vlamakis H."/>
            <person name="Clish C."/>
            <person name="Bullock K."/>
            <person name="Deik A."/>
            <person name="Scott J."/>
            <person name="Pierce K.A."/>
            <person name="Xavier R.J."/>
            <person name="Alm E.J."/>
        </authorList>
    </citation>
    <scope>NUCLEOTIDE SEQUENCE</scope>
    <source>
        <strain evidence="2">BIOML-B7</strain>
        <strain evidence="3 4">BIOML-B9</strain>
    </source>
</reference>
<dbReference type="EMBL" id="WKQE01000018">
    <property type="protein sequence ID" value="MSC81459.1"/>
    <property type="molecule type" value="Genomic_DNA"/>
</dbReference>